<evidence type="ECO:0000313" key="2">
    <source>
        <dbReference type="EMBL" id="RYJ08374.1"/>
    </source>
</evidence>
<name>A0A482SY10_9EURY</name>
<keyword evidence="1" id="KW-0472">Membrane</keyword>
<dbReference type="RefSeq" id="WP_129786268.1">
    <property type="nucleotide sequence ID" value="NZ_RZHH01000003.1"/>
</dbReference>
<dbReference type="PANTHER" id="PTHR43471:SF1">
    <property type="entry name" value="ABC TRANSPORTER PERMEASE PROTEIN NOSY-RELATED"/>
    <property type="match status" value="1"/>
</dbReference>
<feature type="transmembrane region" description="Helical" evidence="1">
    <location>
        <begin position="258"/>
        <end position="277"/>
    </location>
</feature>
<feature type="transmembrane region" description="Helical" evidence="1">
    <location>
        <begin position="138"/>
        <end position="161"/>
    </location>
</feature>
<feature type="transmembrane region" description="Helical" evidence="1">
    <location>
        <begin position="20"/>
        <end position="42"/>
    </location>
</feature>
<dbReference type="GO" id="GO:0005886">
    <property type="term" value="C:plasma membrane"/>
    <property type="evidence" value="ECO:0007669"/>
    <property type="project" value="UniProtKB-SubCell"/>
</dbReference>
<feature type="transmembrane region" description="Helical" evidence="1">
    <location>
        <begin position="173"/>
        <end position="196"/>
    </location>
</feature>
<keyword evidence="1" id="KW-1133">Transmembrane helix</keyword>
<sequence length="285" mass="30333">MNMVIIAKKDFRQAIRSQVLLGLTALFALFTTAGVLVISIIPELAGPEGGLGLSFVYGLVTPATILVPIIGLLVGYKAIAGERESGSLNCLLGLPHTRFDVVLGKVLGRTAVVAVSILIGFAVGSIAIAVISESFSPLLYIGFTAITVFFGMAFVSLGIGLSAAVSSTSRAAWGAFGIFALFQFFWNLIGMVIRYATTGSVLPRPPLSDEYLLFTILNPQNAYTAAMSSLLPPGKSLNAASMMARMAGGELPAYFNGWFAFGVLFFWTVVPLTLGYLRFRRVELV</sequence>
<accession>A0A482SY10</accession>
<dbReference type="PANTHER" id="PTHR43471">
    <property type="entry name" value="ABC TRANSPORTER PERMEASE"/>
    <property type="match status" value="1"/>
</dbReference>
<keyword evidence="1" id="KW-0812">Transmembrane</keyword>
<feature type="transmembrane region" description="Helical" evidence="1">
    <location>
        <begin position="106"/>
        <end position="132"/>
    </location>
</feature>
<dbReference type="EMBL" id="RZHH01000003">
    <property type="protein sequence ID" value="RYJ08374.1"/>
    <property type="molecule type" value="Genomic_DNA"/>
</dbReference>
<proteinExistence type="predicted"/>
<gene>
    <name evidence="2" type="ORF">ELS19_17640</name>
</gene>
<organism evidence="2 3">
    <name type="scientific">Halogeometricum borinquense</name>
    <dbReference type="NCBI Taxonomy" id="60847"/>
    <lineage>
        <taxon>Archaea</taxon>
        <taxon>Methanobacteriati</taxon>
        <taxon>Methanobacteriota</taxon>
        <taxon>Stenosarchaea group</taxon>
        <taxon>Halobacteria</taxon>
        <taxon>Halobacteriales</taxon>
        <taxon>Haloferacaceae</taxon>
        <taxon>Halogeometricum</taxon>
    </lineage>
</organism>
<comment type="caution">
    <text evidence="2">The sequence shown here is derived from an EMBL/GenBank/DDBJ whole genome shotgun (WGS) entry which is preliminary data.</text>
</comment>
<evidence type="ECO:0000313" key="3">
    <source>
        <dbReference type="Proteomes" id="UP000294028"/>
    </source>
</evidence>
<evidence type="ECO:0000256" key="1">
    <source>
        <dbReference type="SAM" id="Phobius"/>
    </source>
</evidence>
<protein>
    <submittedName>
        <fullName evidence="2">ABC transporter permease</fullName>
    </submittedName>
</protein>
<dbReference type="Pfam" id="PF12679">
    <property type="entry name" value="ABC2_membrane_2"/>
    <property type="match status" value="1"/>
</dbReference>
<dbReference type="AlphaFoldDB" id="A0A482SY10"/>
<dbReference type="GO" id="GO:0140359">
    <property type="term" value="F:ABC-type transporter activity"/>
    <property type="evidence" value="ECO:0007669"/>
    <property type="project" value="InterPro"/>
</dbReference>
<feature type="transmembrane region" description="Helical" evidence="1">
    <location>
        <begin position="54"/>
        <end position="76"/>
    </location>
</feature>
<dbReference type="Proteomes" id="UP000294028">
    <property type="component" value="Unassembled WGS sequence"/>
</dbReference>
<reference evidence="2 3" key="1">
    <citation type="submission" date="2018-12" db="EMBL/GenBank/DDBJ databases">
        <title>Genome analysis provides insights into bioremediation potentialities of Halogeometricum borinquense strain N11.</title>
        <authorList>
            <person name="Najjari A."/>
            <person name="Youssef N."/>
            <person name="Fhoula I."/>
            <person name="Ben Dhia O."/>
            <person name="Mahjoubi M."/>
            <person name="Ouzari H.I."/>
            <person name="Cherif A."/>
        </authorList>
    </citation>
    <scope>NUCLEOTIDE SEQUENCE [LARGE SCALE GENOMIC DNA]</scope>
    <source>
        <strain evidence="2 3">N11</strain>
    </source>
</reference>